<reference evidence="3" key="1">
    <citation type="journal article" date="2020" name="bioRxiv">
        <title>Hybrid origin of Populus tomentosa Carr. identified through genome sequencing and phylogenomic analysis.</title>
        <authorList>
            <person name="An X."/>
            <person name="Gao K."/>
            <person name="Chen Z."/>
            <person name="Li J."/>
            <person name="Yang X."/>
            <person name="Yang X."/>
            <person name="Zhou J."/>
            <person name="Guo T."/>
            <person name="Zhao T."/>
            <person name="Huang S."/>
            <person name="Miao D."/>
            <person name="Khan W.U."/>
            <person name="Rao P."/>
            <person name="Ye M."/>
            <person name="Lei B."/>
            <person name="Liao W."/>
            <person name="Wang J."/>
            <person name="Ji L."/>
            <person name="Li Y."/>
            <person name="Guo B."/>
            <person name="Mustafa N.S."/>
            <person name="Li S."/>
            <person name="Yun Q."/>
            <person name="Keller S.R."/>
            <person name="Mao J."/>
            <person name="Zhang R."/>
            <person name="Strauss S.H."/>
        </authorList>
    </citation>
    <scope>NUCLEOTIDE SEQUENCE</scope>
    <source>
        <strain evidence="3">GM15</strain>
        <tissue evidence="3">Leaf</tissue>
    </source>
</reference>
<keyword evidence="1" id="KW-1133">Transmembrane helix</keyword>
<gene>
    <name evidence="3" type="ORF">POTOM_011215</name>
</gene>
<keyword evidence="2" id="KW-0732">Signal</keyword>
<dbReference type="GO" id="GO:0030026">
    <property type="term" value="P:intracellular manganese ion homeostasis"/>
    <property type="evidence" value="ECO:0007669"/>
    <property type="project" value="TreeGrafter"/>
</dbReference>
<evidence type="ECO:0000256" key="2">
    <source>
        <dbReference type="SAM" id="SignalP"/>
    </source>
</evidence>
<feature type="chain" id="PRO_5036488811" description="CBS domain-containing protein" evidence="2">
    <location>
        <begin position="17"/>
        <end position="157"/>
    </location>
</feature>
<dbReference type="OrthoDB" id="1713440at2759"/>
<dbReference type="PANTHER" id="PTHR12064">
    <property type="entry name" value="METAL TRANSPORTER CNNM"/>
    <property type="match status" value="1"/>
</dbReference>
<feature type="signal peptide" evidence="2">
    <location>
        <begin position="1"/>
        <end position="16"/>
    </location>
</feature>
<evidence type="ECO:0000313" key="4">
    <source>
        <dbReference type="Proteomes" id="UP000886885"/>
    </source>
</evidence>
<evidence type="ECO:0000256" key="1">
    <source>
        <dbReference type="SAM" id="Phobius"/>
    </source>
</evidence>
<dbReference type="Proteomes" id="UP000886885">
    <property type="component" value="Chromosome 2D"/>
</dbReference>
<evidence type="ECO:0000313" key="3">
    <source>
        <dbReference type="EMBL" id="KAG6785482.1"/>
    </source>
</evidence>
<keyword evidence="1" id="KW-0812">Transmembrane</keyword>
<sequence length="157" mass="17575">MAGLTLALMSLGLVDLQVLLKFVLPQDDTNAGTLPRISVWRVCDRYGLTVGAAMALLVRVLLLLFFPISYPVSKTRQIPDSEYTIRTSFLASELYYVQVDLATDNLAWICILDIEKAPIPEFPSNEEVVGVITMKDVIEELLQAQMQLLFDGILWPD</sequence>
<dbReference type="GO" id="GO:0010960">
    <property type="term" value="P:magnesium ion homeostasis"/>
    <property type="evidence" value="ECO:0007669"/>
    <property type="project" value="InterPro"/>
</dbReference>
<comment type="caution">
    <text evidence="3">The sequence shown here is derived from an EMBL/GenBank/DDBJ whole genome shotgun (WGS) entry which is preliminary data.</text>
</comment>
<dbReference type="GO" id="GO:0005737">
    <property type="term" value="C:cytoplasm"/>
    <property type="evidence" value="ECO:0007669"/>
    <property type="project" value="TreeGrafter"/>
</dbReference>
<keyword evidence="1" id="KW-0472">Membrane</keyword>
<name>A0A8X8DBG9_POPTO</name>
<feature type="transmembrane region" description="Helical" evidence="1">
    <location>
        <begin position="45"/>
        <end position="66"/>
    </location>
</feature>
<keyword evidence="4" id="KW-1185">Reference proteome</keyword>
<dbReference type="PANTHER" id="PTHR12064:SF76">
    <property type="entry name" value="CNNM TRANSMEMBRANE DOMAIN-CONTAINING PROTEIN"/>
    <property type="match status" value="1"/>
</dbReference>
<dbReference type="AlphaFoldDB" id="A0A8X8DBG9"/>
<organism evidence="3 4">
    <name type="scientific">Populus tomentosa</name>
    <name type="common">Chinese white poplar</name>
    <dbReference type="NCBI Taxonomy" id="118781"/>
    <lineage>
        <taxon>Eukaryota</taxon>
        <taxon>Viridiplantae</taxon>
        <taxon>Streptophyta</taxon>
        <taxon>Embryophyta</taxon>
        <taxon>Tracheophyta</taxon>
        <taxon>Spermatophyta</taxon>
        <taxon>Magnoliopsida</taxon>
        <taxon>eudicotyledons</taxon>
        <taxon>Gunneridae</taxon>
        <taxon>Pentapetalae</taxon>
        <taxon>rosids</taxon>
        <taxon>fabids</taxon>
        <taxon>Malpighiales</taxon>
        <taxon>Salicaceae</taxon>
        <taxon>Saliceae</taxon>
        <taxon>Populus</taxon>
    </lineage>
</organism>
<accession>A0A8X8DBG9</accession>
<dbReference type="EMBL" id="JAAWWB010000004">
    <property type="protein sequence ID" value="KAG6785482.1"/>
    <property type="molecule type" value="Genomic_DNA"/>
</dbReference>
<evidence type="ECO:0008006" key="5">
    <source>
        <dbReference type="Google" id="ProtNLM"/>
    </source>
</evidence>
<proteinExistence type="predicted"/>
<protein>
    <recommendedName>
        <fullName evidence="5">CBS domain-containing protein</fullName>
    </recommendedName>
</protein>
<dbReference type="InterPro" id="IPR045095">
    <property type="entry name" value="ACDP"/>
</dbReference>